<protein>
    <submittedName>
        <fullName evidence="1">Uncharacterized protein</fullName>
    </submittedName>
</protein>
<proteinExistence type="predicted"/>
<dbReference type="EMBL" id="GBRH01275152">
    <property type="protein sequence ID" value="JAD22743.1"/>
    <property type="molecule type" value="Transcribed_RNA"/>
</dbReference>
<accession>A0A0A8YBK7</accession>
<sequence length="55" mass="6171">MRYAATWLSLIIDNGIGGHEDPSEMAKCGTRVQNCVKEVNNRHKLSTSIFSTMKM</sequence>
<reference evidence="1" key="2">
    <citation type="journal article" date="2015" name="Data Brief">
        <title>Shoot transcriptome of the giant reed, Arundo donax.</title>
        <authorList>
            <person name="Barrero R.A."/>
            <person name="Guerrero F.D."/>
            <person name="Moolhuijzen P."/>
            <person name="Goolsby J.A."/>
            <person name="Tidwell J."/>
            <person name="Bellgard S.E."/>
            <person name="Bellgard M.I."/>
        </authorList>
    </citation>
    <scope>NUCLEOTIDE SEQUENCE</scope>
    <source>
        <tissue evidence="1">Shoot tissue taken approximately 20 cm above the soil surface</tissue>
    </source>
</reference>
<reference evidence="1" key="1">
    <citation type="submission" date="2014-09" db="EMBL/GenBank/DDBJ databases">
        <authorList>
            <person name="Magalhaes I.L.F."/>
            <person name="Oliveira U."/>
            <person name="Santos F.R."/>
            <person name="Vidigal T.H.D.A."/>
            <person name="Brescovit A.D."/>
            <person name="Santos A.J."/>
        </authorList>
    </citation>
    <scope>NUCLEOTIDE SEQUENCE</scope>
    <source>
        <tissue evidence="1">Shoot tissue taken approximately 20 cm above the soil surface</tissue>
    </source>
</reference>
<evidence type="ECO:0000313" key="1">
    <source>
        <dbReference type="EMBL" id="JAD22743.1"/>
    </source>
</evidence>
<name>A0A0A8YBK7_ARUDO</name>
<organism evidence="1">
    <name type="scientific">Arundo donax</name>
    <name type="common">Giant reed</name>
    <name type="synonym">Donax arundinaceus</name>
    <dbReference type="NCBI Taxonomy" id="35708"/>
    <lineage>
        <taxon>Eukaryota</taxon>
        <taxon>Viridiplantae</taxon>
        <taxon>Streptophyta</taxon>
        <taxon>Embryophyta</taxon>
        <taxon>Tracheophyta</taxon>
        <taxon>Spermatophyta</taxon>
        <taxon>Magnoliopsida</taxon>
        <taxon>Liliopsida</taxon>
        <taxon>Poales</taxon>
        <taxon>Poaceae</taxon>
        <taxon>PACMAD clade</taxon>
        <taxon>Arundinoideae</taxon>
        <taxon>Arundineae</taxon>
        <taxon>Arundo</taxon>
    </lineage>
</organism>
<dbReference type="AlphaFoldDB" id="A0A0A8YBK7"/>